<feature type="compositionally biased region" description="Polar residues" evidence="1">
    <location>
        <begin position="136"/>
        <end position="154"/>
    </location>
</feature>
<gene>
    <name evidence="2" type="ORF">g.12479</name>
</gene>
<dbReference type="EMBL" id="GECZ01005757">
    <property type="protein sequence ID" value="JAS64012.1"/>
    <property type="molecule type" value="Transcribed_RNA"/>
</dbReference>
<protein>
    <submittedName>
        <fullName evidence="2">Uncharacterized protein</fullName>
    </submittedName>
</protein>
<evidence type="ECO:0000313" key="2">
    <source>
        <dbReference type="EMBL" id="JAS64012.1"/>
    </source>
</evidence>
<feature type="non-terminal residue" evidence="2">
    <location>
        <position position="1"/>
    </location>
</feature>
<accession>A0A1B6GNJ7</accession>
<sequence>VCSAICHLCSSQTPQQPQLVTQTLRPSQVTSFTSPPGQPGGGGAAEVFRGAASSLGQLFINLLNYKMRWLGQMAGNLPGGQSVPGSHLAGSSGYPFTTTLVTTLSGNSPTIPGVTITGAPTDLLQAGSHTVYPGQPVTQPGVSGTAPIPQTGSLAPQPGVSLAPATTPNPQTGYPAPQPGVSLAPATTPNPQTGYPAPQPGVSVPPAS</sequence>
<dbReference type="AlphaFoldDB" id="A0A1B6GNJ7"/>
<reference evidence="2" key="1">
    <citation type="submission" date="2015-11" db="EMBL/GenBank/DDBJ databases">
        <title>De novo transcriptome assembly of four potential Pierce s Disease insect vectors from Arizona vineyards.</title>
        <authorList>
            <person name="Tassone E.E."/>
        </authorList>
    </citation>
    <scope>NUCLEOTIDE SEQUENCE</scope>
</reference>
<organism evidence="2">
    <name type="scientific">Cuerna arida</name>
    <dbReference type="NCBI Taxonomy" id="1464854"/>
    <lineage>
        <taxon>Eukaryota</taxon>
        <taxon>Metazoa</taxon>
        <taxon>Ecdysozoa</taxon>
        <taxon>Arthropoda</taxon>
        <taxon>Hexapoda</taxon>
        <taxon>Insecta</taxon>
        <taxon>Pterygota</taxon>
        <taxon>Neoptera</taxon>
        <taxon>Paraneoptera</taxon>
        <taxon>Hemiptera</taxon>
        <taxon>Auchenorrhyncha</taxon>
        <taxon>Membracoidea</taxon>
        <taxon>Cicadellidae</taxon>
        <taxon>Cicadellinae</taxon>
        <taxon>Proconiini</taxon>
        <taxon>Cuerna</taxon>
    </lineage>
</organism>
<name>A0A1B6GNJ7_9HEMI</name>
<proteinExistence type="predicted"/>
<feature type="region of interest" description="Disordered" evidence="1">
    <location>
        <begin position="133"/>
        <end position="208"/>
    </location>
</feature>
<feature type="non-terminal residue" evidence="2">
    <location>
        <position position="208"/>
    </location>
</feature>
<evidence type="ECO:0000256" key="1">
    <source>
        <dbReference type="SAM" id="MobiDB-lite"/>
    </source>
</evidence>